<proteinExistence type="predicted"/>
<gene>
    <name evidence="2" type="ORF">GCK32_021592</name>
</gene>
<evidence type="ECO:0000313" key="3">
    <source>
        <dbReference type="Proteomes" id="UP001331761"/>
    </source>
</evidence>
<organism evidence="2 3">
    <name type="scientific">Trichostrongylus colubriformis</name>
    <name type="common">Black scour worm</name>
    <dbReference type="NCBI Taxonomy" id="6319"/>
    <lineage>
        <taxon>Eukaryota</taxon>
        <taxon>Metazoa</taxon>
        <taxon>Ecdysozoa</taxon>
        <taxon>Nematoda</taxon>
        <taxon>Chromadorea</taxon>
        <taxon>Rhabditida</taxon>
        <taxon>Rhabditina</taxon>
        <taxon>Rhabditomorpha</taxon>
        <taxon>Strongyloidea</taxon>
        <taxon>Trichostrongylidae</taxon>
        <taxon>Trichostrongylus</taxon>
    </lineage>
</organism>
<evidence type="ECO:0000256" key="1">
    <source>
        <dbReference type="SAM" id="Phobius"/>
    </source>
</evidence>
<sequence length="84" mass="9403">MNGTLDRYLIAMTVTGAVSFLLTLLLSHLHNSKLRGTPPLQDQLQVEKTVEEERRRVRLPSYMEHNALTVDSLEVVSCLPATSP</sequence>
<feature type="transmembrane region" description="Helical" evidence="1">
    <location>
        <begin position="6"/>
        <end position="26"/>
    </location>
</feature>
<comment type="caution">
    <text evidence="2">The sequence shown here is derived from an EMBL/GenBank/DDBJ whole genome shotgun (WGS) entry which is preliminary data.</text>
</comment>
<dbReference type="AlphaFoldDB" id="A0AAN8IZI9"/>
<keyword evidence="1" id="KW-1133">Transmembrane helix</keyword>
<keyword evidence="1" id="KW-0472">Membrane</keyword>
<keyword evidence="3" id="KW-1185">Reference proteome</keyword>
<reference evidence="2 3" key="1">
    <citation type="submission" date="2019-10" db="EMBL/GenBank/DDBJ databases">
        <title>Assembly and Annotation for the nematode Trichostrongylus colubriformis.</title>
        <authorList>
            <person name="Martin J."/>
        </authorList>
    </citation>
    <scope>NUCLEOTIDE SEQUENCE [LARGE SCALE GENOMIC DNA]</scope>
    <source>
        <strain evidence="2">G859</strain>
        <tissue evidence="2">Whole worm</tissue>
    </source>
</reference>
<protein>
    <submittedName>
        <fullName evidence="2">Uncharacterized protein</fullName>
    </submittedName>
</protein>
<keyword evidence="1" id="KW-0812">Transmembrane</keyword>
<dbReference type="EMBL" id="WIXE01018830">
    <property type="protein sequence ID" value="KAK5970564.1"/>
    <property type="molecule type" value="Genomic_DNA"/>
</dbReference>
<dbReference type="Proteomes" id="UP001331761">
    <property type="component" value="Unassembled WGS sequence"/>
</dbReference>
<evidence type="ECO:0000313" key="2">
    <source>
        <dbReference type="EMBL" id="KAK5970564.1"/>
    </source>
</evidence>
<accession>A0AAN8IZI9</accession>
<name>A0AAN8IZI9_TRICO</name>